<dbReference type="InParanoid" id="A0A3B5R2K0"/>
<dbReference type="Ensembl" id="ENSXMAT00000023540.1">
    <property type="protein sequence ID" value="ENSXMAP00000037567.1"/>
    <property type="gene ID" value="ENSXMAG00000026105.1"/>
</dbReference>
<dbReference type="Gene3D" id="2.10.60.10">
    <property type="entry name" value="CD59"/>
    <property type="match status" value="2"/>
</dbReference>
<reference evidence="11" key="2">
    <citation type="journal article" date="2013" name="Nat. Genet.">
        <title>The genome of the platyfish, Xiphophorus maculatus, provides insights into evolutionary adaptation and several complex traits.</title>
        <authorList>
            <person name="Schartl M."/>
            <person name="Walter R.B."/>
            <person name="Shen Y."/>
            <person name="Garcia T."/>
            <person name="Catchen J."/>
            <person name="Amores A."/>
            <person name="Braasch I."/>
            <person name="Chalopin D."/>
            <person name="Volff J.N."/>
            <person name="Lesch K.P."/>
            <person name="Bisazza A."/>
            <person name="Minx P."/>
            <person name="Hillier L."/>
            <person name="Wilson R.K."/>
            <person name="Fuerstenberg S."/>
            <person name="Boore J."/>
            <person name="Searle S."/>
            <person name="Postlethwait J.H."/>
            <person name="Warren W.C."/>
        </authorList>
    </citation>
    <scope>NUCLEOTIDE SEQUENCE [LARGE SCALE GENOMIC DNA]</scope>
    <source>
        <strain evidence="11">JP 163 A</strain>
    </source>
</reference>
<dbReference type="GO" id="GO:0005886">
    <property type="term" value="C:plasma membrane"/>
    <property type="evidence" value="ECO:0007669"/>
    <property type="project" value="UniProtKB-SubCell"/>
</dbReference>
<sequence length="200" mass="21861">VIFSQNIFLLILFLKCHECLPAPSGICTEKTAECPSQDYRCLAATEVAIKDGVVVSALNIKRCIMPDRCVENSVNYGTYRVVKNSACCNEDLCNAQIPEYKSAPNGNMCFTCEGENCMKTLNCVGNENYCVKATRKKGKNVTLKGCASKLICSNQRASRVNEFSAEQISCCQGDYCNSASKASTYLLLLLVPLLFSALLS</sequence>
<evidence type="ECO:0000256" key="3">
    <source>
        <dbReference type="ARBA" id="ARBA00022475"/>
    </source>
</evidence>
<dbReference type="FunCoup" id="A0A3B5R2K0">
    <property type="interactions" value="611"/>
</dbReference>
<reference evidence="11" key="1">
    <citation type="submission" date="2012-01" db="EMBL/GenBank/DDBJ databases">
        <authorList>
            <person name="Walter R."/>
            <person name="Schartl M."/>
            <person name="Warren W."/>
        </authorList>
    </citation>
    <scope>NUCLEOTIDE SEQUENCE [LARGE SCALE GENOMIC DNA]</scope>
    <source>
        <strain evidence="11">JP 163 A</strain>
    </source>
</reference>
<dbReference type="GeneTree" id="ENSGT00940000163304"/>
<dbReference type="STRING" id="8083.ENSXMAP00000037567"/>
<dbReference type="PANTHER" id="PTHR20914:SF26">
    <property type="entry name" value="PHOSPHOLIPASE A2 INHIBITOR CNF-LIKE"/>
    <property type="match status" value="1"/>
</dbReference>
<feature type="chain" id="PRO_5017318491" evidence="8">
    <location>
        <begin position="22"/>
        <end position="200"/>
    </location>
</feature>
<feature type="signal peptide" evidence="8">
    <location>
        <begin position="1"/>
        <end position="21"/>
    </location>
</feature>
<evidence type="ECO:0000256" key="5">
    <source>
        <dbReference type="ARBA" id="ARBA00022729"/>
    </source>
</evidence>
<name>A0A3B5R2K0_XIPMA</name>
<feature type="domain" description="UPAR/Ly6" evidence="9">
    <location>
        <begin position="108"/>
        <end position="188"/>
    </location>
</feature>
<dbReference type="GO" id="GO:0005576">
    <property type="term" value="C:extracellular region"/>
    <property type="evidence" value="ECO:0007669"/>
    <property type="project" value="UniProtKB-SubCell"/>
</dbReference>
<evidence type="ECO:0000313" key="11">
    <source>
        <dbReference type="Proteomes" id="UP000002852"/>
    </source>
</evidence>
<reference evidence="10" key="4">
    <citation type="submission" date="2025-09" db="UniProtKB">
        <authorList>
            <consortium name="Ensembl"/>
        </authorList>
    </citation>
    <scope>IDENTIFICATION</scope>
    <source>
        <strain evidence="10">JP 163 A</strain>
    </source>
</reference>
<keyword evidence="5 8" id="KW-0732">Signal</keyword>
<keyword evidence="7" id="KW-0325">Glycoprotein</keyword>
<evidence type="ECO:0000256" key="4">
    <source>
        <dbReference type="ARBA" id="ARBA00022525"/>
    </source>
</evidence>
<keyword evidence="6" id="KW-0472">Membrane</keyword>
<dbReference type="AlphaFoldDB" id="A0A3B5R2K0"/>
<dbReference type="InterPro" id="IPR016054">
    <property type="entry name" value="LY6_UPA_recep-like"/>
</dbReference>
<dbReference type="OMA" id="ILMCAIL"/>
<evidence type="ECO:0000256" key="2">
    <source>
        <dbReference type="ARBA" id="ARBA00004613"/>
    </source>
</evidence>
<dbReference type="Pfam" id="PF00087">
    <property type="entry name" value="Toxin_TOLIP"/>
    <property type="match status" value="1"/>
</dbReference>
<dbReference type="SUPFAM" id="SSF57302">
    <property type="entry name" value="Snake toxin-like"/>
    <property type="match status" value="2"/>
</dbReference>
<proteinExistence type="predicted"/>
<dbReference type="SMART" id="SM00134">
    <property type="entry name" value="LU"/>
    <property type="match status" value="2"/>
</dbReference>
<evidence type="ECO:0000256" key="7">
    <source>
        <dbReference type="ARBA" id="ARBA00023180"/>
    </source>
</evidence>
<evidence type="ECO:0000256" key="6">
    <source>
        <dbReference type="ARBA" id="ARBA00023136"/>
    </source>
</evidence>
<evidence type="ECO:0000256" key="1">
    <source>
        <dbReference type="ARBA" id="ARBA00004236"/>
    </source>
</evidence>
<dbReference type="InterPro" id="IPR050918">
    <property type="entry name" value="CNF-like_PLA2_Inhibitor"/>
</dbReference>
<dbReference type="PANTHER" id="PTHR20914">
    <property type="entry name" value="LY6/PLAUR DOMAIN-CONTAINING PROTEIN 8"/>
    <property type="match status" value="1"/>
</dbReference>
<organism evidence="10 11">
    <name type="scientific">Xiphophorus maculatus</name>
    <name type="common">Southern platyfish</name>
    <name type="synonym">Platypoecilus maculatus</name>
    <dbReference type="NCBI Taxonomy" id="8083"/>
    <lineage>
        <taxon>Eukaryota</taxon>
        <taxon>Metazoa</taxon>
        <taxon>Chordata</taxon>
        <taxon>Craniata</taxon>
        <taxon>Vertebrata</taxon>
        <taxon>Euteleostomi</taxon>
        <taxon>Actinopterygii</taxon>
        <taxon>Neopterygii</taxon>
        <taxon>Teleostei</taxon>
        <taxon>Neoteleostei</taxon>
        <taxon>Acanthomorphata</taxon>
        <taxon>Ovalentaria</taxon>
        <taxon>Atherinomorphae</taxon>
        <taxon>Cyprinodontiformes</taxon>
        <taxon>Poeciliidae</taxon>
        <taxon>Poeciliinae</taxon>
        <taxon>Xiphophorus</taxon>
    </lineage>
</organism>
<evidence type="ECO:0000313" key="10">
    <source>
        <dbReference type="Ensembl" id="ENSXMAP00000037567.1"/>
    </source>
</evidence>
<protein>
    <submittedName>
        <fullName evidence="10">Urokinase plasminogen activator surface receptor-like</fullName>
    </submittedName>
</protein>
<evidence type="ECO:0000256" key="8">
    <source>
        <dbReference type="SAM" id="SignalP"/>
    </source>
</evidence>
<comment type="subcellular location">
    <subcellularLocation>
        <location evidence="1">Cell membrane</location>
    </subcellularLocation>
    <subcellularLocation>
        <location evidence="2">Secreted</location>
    </subcellularLocation>
</comment>
<evidence type="ECO:0000259" key="9">
    <source>
        <dbReference type="SMART" id="SM00134"/>
    </source>
</evidence>
<reference evidence="10" key="3">
    <citation type="submission" date="2025-08" db="UniProtKB">
        <authorList>
            <consortium name="Ensembl"/>
        </authorList>
    </citation>
    <scope>IDENTIFICATION</scope>
    <source>
        <strain evidence="10">JP 163 A</strain>
    </source>
</reference>
<dbReference type="Proteomes" id="UP000002852">
    <property type="component" value="Unassembled WGS sequence"/>
</dbReference>
<dbReference type="InterPro" id="IPR035076">
    <property type="entry name" value="Toxin/TOLIP"/>
</dbReference>
<keyword evidence="4" id="KW-0964">Secreted</keyword>
<keyword evidence="11" id="KW-1185">Reference proteome</keyword>
<dbReference type="Pfam" id="PF00021">
    <property type="entry name" value="UPAR_LY6"/>
    <property type="match status" value="1"/>
</dbReference>
<keyword evidence="3" id="KW-1003">Cell membrane</keyword>
<accession>A0A3B5R2K0</accession>
<feature type="domain" description="UPAR/Ly6" evidence="9">
    <location>
        <begin position="14"/>
        <end position="106"/>
    </location>
</feature>
<dbReference type="InterPro" id="IPR045860">
    <property type="entry name" value="Snake_toxin-like_sf"/>
</dbReference>